<dbReference type="InterPro" id="IPR000715">
    <property type="entry name" value="Glycosyl_transferase_4"/>
</dbReference>
<evidence type="ECO:0000256" key="2">
    <source>
        <dbReference type="ARBA" id="ARBA00022679"/>
    </source>
</evidence>
<keyword evidence="3 6" id="KW-0812">Transmembrane</keyword>
<evidence type="ECO:0000256" key="5">
    <source>
        <dbReference type="ARBA" id="ARBA00023136"/>
    </source>
</evidence>
<evidence type="ECO:0000256" key="4">
    <source>
        <dbReference type="ARBA" id="ARBA00022989"/>
    </source>
</evidence>
<evidence type="ECO:0000256" key="3">
    <source>
        <dbReference type="ARBA" id="ARBA00022692"/>
    </source>
</evidence>
<gene>
    <name evidence="7" type="ORF">S03H2_50548</name>
</gene>
<dbReference type="GO" id="GO:0071555">
    <property type="term" value="P:cell wall organization"/>
    <property type="evidence" value="ECO:0007669"/>
    <property type="project" value="TreeGrafter"/>
</dbReference>
<proteinExistence type="predicted"/>
<evidence type="ECO:0000256" key="6">
    <source>
        <dbReference type="SAM" id="Phobius"/>
    </source>
</evidence>
<dbReference type="PANTHER" id="PTHR22926:SF5">
    <property type="entry name" value="PHOSPHO-N-ACETYLMURAMOYL-PENTAPEPTIDE-TRANSFERASE HOMOLOG"/>
    <property type="match status" value="1"/>
</dbReference>
<keyword evidence="5 6" id="KW-0472">Membrane</keyword>
<comment type="subcellular location">
    <subcellularLocation>
        <location evidence="1">Membrane</location>
        <topology evidence="1">Multi-pass membrane protein</topology>
    </subcellularLocation>
</comment>
<feature type="transmembrane region" description="Helical" evidence="6">
    <location>
        <begin position="48"/>
        <end position="67"/>
    </location>
</feature>
<dbReference type="GO" id="GO:0044038">
    <property type="term" value="P:cell wall macromolecule biosynthetic process"/>
    <property type="evidence" value="ECO:0007669"/>
    <property type="project" value="TreeGrafter"/>
</dbReference>
<evidence type="ECO:0000313" key="7">
    <source>
        <dbReference type="EMBL" id="GAH66216.1"/>
    </source>
</evidence>
<dbReference type="AlphaFoldDB" id="X1H7P5"/>
<protein>
    <recommendedName>
        <fullName evidence="8">Phospho-N-acetylmuramoyl-pentapeptide-transferase</fullName>
    </recommendedName>
</protein>
<dbReference type="EMBL" id="BARU01032015">
    <property type="protein sequence ID" value="GAH66216.1"/>
    <property type="molecule type" value="Genomic_DNA"/>
</dbReference>
<evidence type="ECO:0008006" key="8">
    <source>
        <dbReference type="Google" id="ProtNLM"/>
    </source>
</evidence>
<dbReference type="GO" id="GO:0005886">
    <property type="term" value="C:plasma membrane"/>
    <property type="evidence" value="ECO:0007669"/>
    <property type="project" value="TreeGrafter"/>
</dbReference>
<dbReference type="GO" id="GO:0008963">
    <property type="term" value="F:phospho-N-acetylmuramoyl-pentapeptide-transferase activity"/>
    <property type="evidence" value="ECO:0007669"/>
    <property type="project" value="TreeGrafter"/>
</dbReference>
<comment type="caution">
    <text evidence="7">The sequence shown here is derived from an EMBL/GenBank/DDBJ whole genome shotgun (WGS) entry which is preliminary data.</text>
</comment>
<sequence>AVIGGLFVLEAVSVIVQVVSFKLTGKRIFRMAPIHHHFEQLGWTEPQIVIRFWIISVMLALAGLSTLKLR</sequence>
<evidence type="ECO:0000256" key="1">
    <source>
        <dbReference type="ARBA" id="ARBA00004141"/>
    </source>
</evidence>
<keyword evidence="4 6" id="KW-1133">Transmembrane helix</keyword>
<accession>X1H7P5</accession>
<organism evidence="7">
    <name type="scientific">marine sediment metagenome</name>
    <dbReference type="NCBI Taxonomy" id="412755"/>
    <lineage>
        <taxon>unclassified sequences</taxon>
        <taxon>metagenomes</taxon>
        <taxon>ecological metagenomes</taxon>
    </lineage>
</organism>
<keyword evidence="2" id="KW-0808">Transferase</keyword>
<dbReference type="PANTHER" id="PTHR22926">
    <property type="entry name" value="PHOSPHO-N-ACETYLMURAMOYL-PENTAPEPTIDE-TRANSFERASE"/>
    <property type="match status" value="1"/>
</dbReference>
<reference evidence="7" key="1">
    <citation type="journal article" date="2014" name="Front. Microbiol.">
        <title>High frequency of phylogenetically diverse reductive dehalogenase-homologous genes in deep subseafloor sedimentary metagenomes.</title>
        <authorList>
            <person name="Kawai M."/>
            <person name="Futagami T."/>
            <person name="Toyoda A."/>
            <person name="Takaki Y."/>
            <person name="Nishi S."/>
            <person name="Hori S."/>
            <person name="Arai W."/>
            <person name="Tsubouchi T."/>
            <person name="Morono Y."/>
            <person name="Uchiyama I."/>
            <person name="Ito T."/>
            <person name="Fujiyama A."/>
            <person name="Inagaki F."/>
            <person name="Takami H."/>
        </authorList>
    </citation>
    <scope>NUCLEOTIDE SEQUENCE</scope>
    <source>
        <strain evidence="7">Expedition CK06-06</strain>
    </source>
</reference>
<feature type="non-terminal residue" evidence="7">
    <location>
        <position position="1"/>
    </location>
</feature>
<name>X1H7P5_9ZZZZ</name>